<keyword evidence="1" id="KW-1133">Transmembrane helix</keyword>
<dbReference type="AlphaFoldDB" id="A0A8D8W030"/>
<dbReference type="EMBL" id="HBUF01260918">
    <property type="protein sequence ID" value="CAG6682846.1"/>
    <property type="molecule type" value="Transcribed_RNA"/>
</dbReference>
<protein>
    <submittedName>
        <fullName evidence="2">Uncharacterized protein</fullName>
    </submittedName>
</protein>
<keyword evidence="1" id="KW-0472">Membrane</keyword>
<evidence type="ECO:0000313" key="2">
    <source>
        <dbReference type="EMBL" id="CAG6639950.1"/>
    </source>
</evidence>
<evidence type="ECO:0000256" key="1">
    <source>
        <dbReference type="SAM" id="Phobius"/>
    </source>
</evidence>
<feature type="transmembrane region" description="Helical" evidence="1">
    <location>
        <begin position="78"/>
        <end position="105"/>
    </location>
</feature>
<dbReference type="EMBL" id="HBUF01260919">
    <property type="protein sequence ID" value="CAG6682847.1"/>
    <property type="molecule type" value="Transcribed_RNA"/>
</dbReference>
<sequence length="124" mass="14278">MNRVAHVLSSPLSPTTSNILLPSSLCFLHFVILFLYVHFISSVSSSLSDFNITFIHFHFHMSLSPVSSTIHIHYSFMVFFVSFILFCLSFLSLIFVLFSPYLLILTPQYNESLLMFLPLFSQPF</sequence>
<accession>A0A8D8W030</accession>
<feature type="transmembrane region" description="Helical" evidence="1">
    <location>
        <begin position="20"/>
        <end position="40"/>
    </location>
</feature>
<organism evidence="2">
    <name type="scientific">Cacopsylla melanoneura</name>
    <dbReference type="NCBI Taxonomy" id="428564"/>
    <lineage>
        <taxon>Eukaryota</taxon>
        <taxon>Metazoa</taxon>
        <taxon>Ecdysozoa</taxon>
        <taxon>Arthropoda</taxon>
        <taxon>Hexapoda</taxon>
        <taxon>Insecta</taxon>
        <taxon>Pterygota</taxon>
        <taxon>Neoptera</taxon>
        <taxon>Paraneoptera</taxon>
        <taxon>Hemiptera</taxon>
        <taxon>Sternorrhyncha</taxon>
        <taxon>Psylloidea</taxon>
        <taxon>Psyllidae</taxon>
        <taxon>Psyllinae</taxon>
        <taxon>Cacopsylla</taxon>
    </lineage>
</organism>
<keyword evidence="1" id="KW-0812">Transmembrane</keyword>
<dbReference type="EMBL" id="HBUF01109908">
    <property type="protein sequence ID" value="CAG6639951.1"/>
    <property type="molecule type" value="Transcribed_RNA"/>
</dbReference>
<reference evidence="2" key="1">
    <citation type="submission" date="2021-05" db="EMBL/GenBank/DDBJ databases">
        <authorList>
            <person name="Alioto T."/>
            <person name="Alioto T."/>
            <person name="Gomez Garrido J."/>
        </authorList>
    </citation>
    <scope>NUCLEOTIDE SEQUENCE</scope>
</reference>
<name>A0A8D8W030_9HEMI</name>
<proteinExistence type="predicted"/>
<dbReference type="EMBL" id="HBUF01109907">
    <property type="protein sequence ID" value="CAG6639950.1"/>
    <property type="molecule type" value="Transcribed_RNA"/>
</dbReference>